<dbReference type="SUPFAM" id="SSF54001">
    <property type="entry name" value="Cysteine proteinases"/>
    <property type="match status" value="1"/>
</dbReference>
<dbReference type="AlphaFoldDB" id="F4QFV7"/>
<accession>F4QFV7</accession>
<reference evidence="3" key="1">
    <citation type="journal article" date="2011" name="Genome Res.">
        <title>Phylogeny-wide analysis of social amoeba genomes highlights ancient origins for complex intercellular communication.</title>
        <authorList>
            <person name="Heidel A.J."/>
            <person name="Lawal H.M."/>
            <person name="Felder M."/>
            <person name="Schilde C."/>
            <person name="Helps N.R."/>
            <person name="Tunggal B."/>
            <person name="Rivero F."/>
            <person name="John U."/>
            <person name="Schleicher M."/>
            <person name="Eichinger L."/>
            <person name="Platzer M."/>
            <person name="Noegel A.A."/>
            <person name="Schaap P."/>
            <person name="Gloeckner G."/>
        </authorList>
    </citation>
    <scope>NUCLEOTIDE SEQUENCE [LARGE SCALE GENOMIC DNA]</scope>
    <source>
        <strain evidence="3">SH3</strain>
    </source>
</reference>
<gene>
    <name evidence="2" type="ORF">DFA_00001</name>
</gene>
<proteinExistence type="predicted"/>
<dbReference type="STRING" id="1054147.F4QFV7"/>
<dbReference type="PANTHER" id="PTHR33129">
    <property type="entry name" value="PROTEIN KINASE DOMAIN-CONTAINING PROTEIN-RELATED"/>
    <property type="match status" value="1"/>
</dbReference>
<organism evidence="2 3">
    <name type="scientific">Cavenderia fasciculata</name>
    <name type="common">Slime mold</name>
    <name type="synonym">Dictyostelium fasciculatum</name>
    <dbReference type="NCBI Taxonomy" id="261658"/>
    <lineage>
        <taxon>Eukaryota</taxon>
        <taxon>Amoebozoa</taxon>
        <taxon>Evosea</taxon>
        <taxon>Eumycetozoa</taxon>
        <taxon>Dictyostelia</taxon>
        <taxon>Acytosteliales</taxon>
        <taxon>Cavenderiaceae</taxon>
        <taxon>Cavenderia</taxon>
    </lineage>
</organism>
<feature type="region of interest" description="Disordered" evidence="1">
    <location>
        <begin position="587"/>
        <end position="610"/>
    </location>
</feature>
<evidence type="ECO:0008006" key="4">
    <source>
        <dbReference type="Google" id="ProtNLM"/>
    </source>
</evidence>
<feature type="region of interest" description="Disordered" evidence="1">
    <location>
        <begin position="477"/>
        <end position="496"/>
    </location>
</feature>
<feature type="compositionally biased region" description="Low complexity" evidence="1">
    <location>
        <begin position="428"/>
        <end position="443"/>
    </location>
</feature>
<keyword evidence="3" id="KW-1185">Reference proteome</keyword>
<dbReference type="GeneID" id="14865212"/>
<feature type="non-terminal residue" evidence="2">
    <location>
        <position position="1067"/>
    </location>
</feature>
<dbReference type="EMBL" id="GL883030">
    <property type="protein sequence ID" value="EGG13256.1"/>
    <property type="molecule type" value="Genomic_DNA"/>
</dbReference>
<evidence type="ECO:0000256" key="1">
    <source>
        <dbReference type="SAM" id="MobiDB-lite"/>
    </source>
</evidence>
<dbReference type="RefSeq" id="XP_004349659.1">
    <property type="nucleotide sequence ID" value="XM_004349609.1"/>
</dbReference>
<sequence>MAEIVEEAVKQKVSLGESTLDSDSTICCLKLSESLFPTKREKYNKIYVRDCYIPVYDIISNHQALHGQGSIVLVKGNPGIGKSVFLFYYLYRKRSDPLVKSIIYDVVDAPVYHFTYTEDGSPIVHQGDRSSFKDILLRPDSSSLYLVDGQRPLPSKRPTLIVSSPNKSNYEEYMKDGKTSRIIMPLWSSLEILASNCLIFDHPIQDVQSRYFRWGGIPRYVLDKISRPDQELLVNAISSTNLEACISSINMPDSPESGSHKVIHLDAEPGTDFVRQRVSFASNYVKEKLVQRFYWNWREEVIRKVSLVGTSQIEGLLFEQLSHQTLINGGEFHIRSLDGKGNLGEYLHFAPAKCDSIQGTTELASRLASKNRFPPDTYVRPTDLNFPAVDSFMGQYLFQITKTNNHPVSFKELNFITFHLDPSTKNPAATTTDTTTTTTATTTTDASTTAGTQFHLFFVVPPHLFDSFPRQEYVEAKTQPDANNPGKKTTTKNKVKAPQNVHQYALKMAFSSVPPSVLYPVISGEDAIINSDPKTILIDHLQSTQKISTTDSIRMDQDIKKDKRSITSALNLKKARDARKNQFIIYDSDSDSDNDSDNTKKRTKNKAPVKKKRIVIDNNKKDFEQMNKKMEFLIEMFTCHQQKNNFIVNDEVVEKEIKQQPINSIKESDIIKNKMIMKSKKNDKKLIRKLIREALDDERKQQQHLSKESSPVLAWSNPNEVAMIKSIQDTNFRESLLKNQQELDKETKKKIIDLTKDDIQVKQTEQQQQIMVDQILPNDLIEMVPRNNLTTTNDFVKRNELKDMVKNQRISVIDLIVSFAQDLKKKQKIGSGRSNKERDLKPKDKMSFIMNLDPHNKPGSHWVAVYIDADKDKSVEYQEPTDDFMKQLKDLIDEINPDYYLKFKLNKVIDQSNSTTCGYHAIKFLLNRYNGIPFKESSGWSDISKEENKAKKMREMIGTSHGFNLHLHYQQPMQSLDLQIQVFTRGTYLMDHTNFHLHSKMVTKINKKLNNTLNTFNSAVNTANQSYIPCYSCNTLVNMNPRYDGTSCDRAFTEPDYLSSGFAANTA</sequence>
<dbReference type="InterPro" id="IPR038765">
    <property type="entry name" value="Papain-like_cys_pep_sf"/>
</dbReference>
<dbReference type="KEGG" id="dfa:DFA_00001"/>
<dbReference type="PANTHER" id="PTHR33129:SF1">
    <property type="entry name" value="ATP-BINDING PROTEIN"/>
    <property type="match status" value="1"/>
</dbReference>
<feature type="region of interest" description="Disordered" evidence="1">
    <location>
        <begin position="424"/>
        <end position="443"/>
    </location>
</feature>
<feature type="compositionally biased region" description="Basic residues" evidence="1">
    <location>
        <begin position="601"/>
        <end position="610"/>
    </location>
</feature>
<dbReference type="Proteomes" id="UP000007797">
    <property type="component" value="Unassembled WGS sequence"/>
</dbReference>
<name>F4QFV7_CACFS</name>
<evidence type="ECO:0000313" key="2">
    <source>
        <dbReference type="EMBL" id="EGG13256.1"/>
    </source>
</evidence>
<evidence type="ECO:0000313" key="3">
    <source>
        <dbReference type="Proteomes" id="UP000007797"/>
    </source>
</evidence>
<protein>
    <recommendedName>
        <fullName evidence="4">Ubiquitin-like protease family profile domain-containing protein</fullName>
    </recommendedName>
</protein>
<dbReference type="OrthoDB" id="18759at2759"/>
<dbReference type="InterPro" id="IPR052980">
    <property type="entry name" value="Crinkler_effector"/>
</dbReference>